<reference evidence="2" key="1">
    <citation type="journal article" date="2011" name="MBio">
        <title>Novel metabolic attributes of the genus Cyanothece, comprising a group of unicellular nitrogen-fixing Cyanobacteria.</title>
        <authorList>
            <person name="Bandyopadhyay A."/>
            <person name="Elvitigala T."/>
            <person name="Welsh E."/>
            <person name="Stockel J."/>
            <person name="Liberton M."/>
            <person name="Min H."/>
            <person name="Sherman L.A."/>
            <person name="Pakrasi H.B."/>
        </authorList>
    </citation>
    <scope>NUCLEOTIDE SEQUENCE [LARGE SCALE GENOMIC DNA]</scope>
    <source>
        <strain evidence="2">PCC 7822</strain>
    </source>
</reference>
<dbReference type="SUPFAM" id="SSF81585">
    <property type="entry name" value="PsbU/PolX domain-like"/>
    <property type="match status" value="1"/>
</dbReference>
<dbReference type="RefSeq" id="WP_013323131.1">
    <property type="nucleotide sequence ID" value="NC_014501.1"/>
</dbReference>
<dbReference type="EMBL" id="CP002198">
    <property type="protein sequence ID" value="ADN15038.1"/>
    <property type="molecule type" value="Genomic_DNA"/>
</dbReference>
<dbReference type="STRING" id="497965.Cyan7822_3083"/>
<organism evidence="1 2">
    <name type="scientific">Gloeothece verrucosa (strain PCC 7822)</name>
    <name type="common">Cyanothece sp. (strain PCC 7822)</name>
    <dbReference type="NCBI Taxonomy" id="497965"/>
    <lineage>
        <taxon>Bacteria</taxon>
        <taxon>Bacillati</taxon>
        <taxon>Cyanobacteriota</taxon>
        <taxon>Cyanophyceae</taxon>
        <taxon>Oscillatoriophycideae</taxon>
        <taxon>Chroococcales</taxon>
        <taxon>Aphanothecaceae</taxon>
        <taxon>Gloeothece</taxon>
        <taxon>Gloeothece verrucosa</taxon>
    </lineage>
</organism>
<dbReference type="PANTHER" id="PTHR21180">
    <property type="entry name" value="ENDONUCLEASE/EXONUCLEASE/PHOSPHATASE FAMILY DOMAIN-CONTAINING PROTEIN 1"/>
    <property type="match status" value="1"/>
</dbReference>
<dbReference type="SUPFAM" id="SSF47781">
    <property type="entry name" value="RuvA domain 2-like"/>
    <property type="match status" value="1"/>
</dbReference>
<dbReference type="GO" id="GO:0015627">
    <property type="term" value="C:type II protein secretion system complex"/>
    <property type="evidence" value="ECO:0007669"/>
    <property type="project" value="TreeGrafter"/>
</dbReference>
<dbReference type="PANTHER" id="PTHR21180:SF32">
    <property type="entry name" value="ENDONUCLEASE_EXONUCLEASE_PHOSPHATASE FAMILY DOMAIN-CONTAINING PROTEIN 1"/>
    <property type="match status" value="1"/>
</dbReference>
<dbReference type="InterPro" id="IPR010994">
    <property type="entry name" value="RuvA_2-like"/>
</dbReference>
<proteinExistence type="predicted"/>
<dbReference type="OrthoDB" id="510410at2"/>
<evidence type="ECO:0000313" key="1">
    <source>
        <dbReference type="EMBL" id="ADN15038.1"/>
    </source>
</evidence>
<dbReference type="eggNOG" id="COG1555">
    <property type="taxonomic scope" value="Bacteria"/>
</dbReference>
<dbReference type="Proteomes" id="UP000008206">
    <property type="component" value="Chromosome"/>
</dbReference>
<dbReference type="GO" id="GO:0015628">
    <property type="term" value="P:protein secretion by the type II secretion system"/>
    <property type="evidence" value="ECO:0007669"/>
    <property type="project" value="TreeGrafter"/>
</dbReference>
<dbReference type="HOGENOM" id="CLU_120519_0_0_3"/>
<keyword evidence="2" id="KW-1185">Reference proteome</keyword>
<accession>E0U9W8</accession>
<dbReference type="InterPro" id="IPR051675">
    <property type="entry name" value="Endo/Exo/Phosphatase_dom_1"/>
</dbReference>
<name>E0U9W8_GLOV7</name>
<gene>
    <name evidence="1" type="ordered locus">Cyan7822_3083</name>
</gene>
<dbReference type="Gene3D" id="1.10.150.280">
    <property type="entry name" value="AF1531-like domain"/>
    <property type="match status" value="1"/>
</dbReference>
<evidence type="ECO:0008006" key="3">
    <source>
        <dbReference type="Google" id="ProtNLM"/>
    </source>
</evidence>
<dbReference type="AlphaFoldDB" id="E0U9W8"/>
<sequence length="186" mass="21299">MIRFQWLSNAREFTQKLNPHHQAIRQKIKNDPYYRFQSLEEIAIAAQLGLKIDVNQASVDDWLKLPGISINQARILVQLVAQGVAFLSIEDVAAAISVPTRRLKPLEPILDFCYYDPESLLAPQRVNPNTATLKQLEQIPFLVPTLAAKILSERQQNGNYQNLVDFQQRLNLSGEFIAQVMHYLIF</sequence>
<protein>
    <recommendedName>
        <fullName evidence="3">DNA uptake protein</fullName>
    </recommendedName>
</protein>
<evidence type="ECO:0000313" key="2">
    <source>
        <dbReference type="Proteomes" id="UP000008206"/>
    </source>
</evidence>
<dbReference type="Pfam" id="PF12836">
    <property type="entry name" value="HHH_3"/>
    <property type="match status" value="1"/>
</dbReference>
<dbReference type="KEGG" id="cyj:Cyan7822_3083"/>